<dbReference type="EMBL" id="BBNS01000016">
    <property type="protein sequence ID" value="GAL71887.1"/>
    <property type="molecule type" value="Genomic_DNA"/>
</dbReference>
<reference evidence="5" key="1">
    <citation type="journal article" date="2014" name="Genome Announc.">
        <title>Draft Genome Sequence of Marine Flavobacterium Jejuia pallidilutea Strain 11shimoA1 and Pigmentation Mutants.</title>
        <authorList>
            <person name="Takatani N."/>
            <person name="Nakanishi M."/>
            <person name="Meirelles P."/>
            <person name="Mino S."/>
            <person name="Suda W."/>
            <person name="Oshima K."/>
            <person name="Hattori M."/>
            <person name="Ohkuma M."/>
            <person name="Hosokawa M."/>
            <person name="Miyashita K."/>
            <person name="Thompson F.L."/>
            <person name="Niwa A."/>
            <person name="Sawabe T."/>
            <person name="Sawabe T."/>
        </authorList>
    </citation>
    <scope>NUCLEOTIDE SEQUENCE [LARGE SCALE GENOMIC DNA]</scope>
    <source>
        <strain evidence="5">JCM 19538</strain>
    </source>
</reference>
<evidence type="ECO:0000313" key="1">
    <source>
        <dbReference type="EMBL" id="GAL68043.1"/>
    </source>
</evidence>
<sequence length="38" mass="4478">MLKVVNALMVCNFYVLFFIEHSKDALQSKRIIIHLTEL</sequence>
<evidence type="ECO:0000313" key="5">
    <source>
        <dbReference type="Proteomes" id="UP000030184"/>
    </source>
</evidence>
<evidence type="ECO:0000313" key="3">
    <source>
        <dbReference type="EMBL" id="GAL90220.1"/>
    </source>
</evidence>
<organism evidence="1 4">
    <name type="scientific">Jejuia pallidilutea</name>
    <dbReference type="NCBI Taxonomy" id="504487"/>
    <lineage>
        <taxon>Bacteria</taxon>
        <taxon>Pseudomonadati</taxon>
        <taxon>Bacteroidota</taxon>
        <taxon>Flavobacteriia</taxon>
        <taxon>Flavobacteriales</taxon>
        <taxon>Flavobacteriaceae</taxon>
        <taxon>Jejuia</taxon>
    </lineage>
</organism>
<dbReference type="EMBL" id="BBNY01000070">
    <property type="protein sequence ID" value="GAL90220.1"/>
    <property type="molecule type" value="Genomic_DNA"/>
</dbReference>
<evidence type="ECO:0000313" key="2">
    <source>
        <dbReference type="EMBL" id="GAL71887.1"/>
    </source>
</evidence>
<gene>
    <name evidence="1" type="ORF">JCM19301_1758</name>
    <name evidence="2" type="ORF">JCM19302_1327</name>
    <name evidence="3" type="ORF">JCM19538_687</name>
</gene>
<accession>A0A090VVS0</accession>
<comment type="caution">
    <text evidence="1">The sequence shown here is derived from an EMBL/GenBank/DDBJ whole genome shotgun (WGS) entry which is preliminary data.</text>
</comment>
<dbReference type="EMBL" id="BBNR01000015">
    <property type="protein sequence ID" value="GAL68043.1"/>
    <property type="molecule type" value="Genomic_DNA"/>
</dbReference>
<protein>
    <submittedName>
        <fullName evidence="1">Uncharacterized protein</fullName>
    </submittedName>
</protein>
<dbReference type="Proteomes" id="UP000029646">
    <property type="component" value="Unassembled WGS sequence"/>
</dbReference>
<name>A0A090VVS0_9FLAO</name>
<evidence type="ECO:0000313" key="4">
    <source>
        <dbReference type="Proteomes" id="UP000029641"/>
    </source>
</evidence>
<keyword evidence="5" id="KW-1185">Reference proteome</keyword>
<proteinExistence type="predicted"/>
<dbReference type="STRING" id="504487.JCM19538_687"/>
<dbReference type="Proteomes" id="UP000029641">
    <property type="component" value="Unassembled WGS sequence"/>
</dbReference>
<dbReference type="AlphaFoldDB" id="A0A090VVS0"/>
<dbReference type="Proteomes" id="UP000030184">
    <property type="component" value="Unassembled WGS sequence"/>
</dbReference>